<protein>
    <recommendedName>
        <fullName evidence="3">RES domain-containing protein</fullName>
    </recommendedName>
</protein>
<sequence length="258" mass="29558">MFDLPEEITPDVVAQRAAEKKAVLARLCQPGPDVSFGDLCFSDLMNDTFWYRPALRLFGPRLERPEASLSPWERVDWEPVEAAQMSLVRLDRIKDPNTSLQGIIDSSFGFRKWNNHDALFTCNRPCVVRVLYTAHPNSPIPFEQLQSFEMPVDRFEDSRYIPIDTRAQYTLIAVVRMAHLMNDEPDAVRFYNIDGPYNINTATNPAFLNRGWSIASPTNHRYLLVFGPAKQPRLEPTYPEVCTRLAPSQPRSRGDLDN</sequence>
<reference evidence="1 2" key="1">
    <citation type="journal article" date="2025" name="Microbiol. Resour. Announc.">
        <title>Draft genome sequences for Neonectria magnoliae and Neonectria punicea, canker pathogens of Liriodendron tulipifera and Acer saccharum in West Virginia.</title>
        <authorList>
            <person name="Petronek H.M."/>
            <person name="Kasson M.T."/>
            <person name="Metheny A.M."/>
            <person name="Stauder C.M."/>
            <person name="Lovett B."/>
            <person name="Lynch S.C."/>
            <person name="Garnas J.R."/>
            <person name="Kasson L.R."/>
            <person name="Stajich J.E."/>
        </authorList>
    </citation>
    <scope>NUCLEOTIDE SEQUENCE [LARGE SCALE GENOMIC DNA]</scope>
    <source>
        <strain evidence="1 2">NRRL 64653</strain>
    </source>
</reference>
<name>A0ABR1HJU1_9HYPO</name>
<dbReference type="EMBL" id="JAZAVJ010000022">
    <property type="protein sequence ID" value="KAK7421450.1"/>
    <property type="molecule type" value="Genomic_DNA"/>
</dbReference>
<comment type="caution">
    <text evidence="1">The sequence shown here is derived from an EMBL/GenBank/DDBJ whole genome shotgun (WGS) entry which is preliminary data.</text>
</comment>
<keyword evidence="2" id="KW-1185">Reference proteome</keyword>
<evidence type="ECO:0000313" key="2">
    <source>
        <dbReference type="Proteomes" id="UP001498476"/>
    </source>
</evidence>
<proteinExistence type="predicted"/>
<evidence type="ECO:0000313" key="1">
    <source>
        <dbReference type="EMBL" id="KAK7421450.1"/>
    </source>
</evidence>
<gene>
    <name evidence="1" type="ORF">QQX98_002148</name>
</gene>
<dbReference type="Proteomes" id="UP001498476">
    <property type="component" value="Unassembled WGS sequence"/>
</dbReference>
<organism evidence="1 2">
    <name type="scientific">Neonectria punicea</name>
    <dbReference type="NCBI Taxonomy" id="979145"/>
    <lineage>
        <taxon>Eukaryota</taxon>
        <taxon>Fungi</taxon>
        <taxon>Dikarya</taxon>
        <taxon>Ascomycota</taxon>
        <taxon>Pezizomycotina</taxon>
        <taxon>Sordariomycetes</taxon>
        <taxon>Hypocreomycetidae</taxon>
        <taxon>Hypocreales</taxon>
        <taxon>Nectriaceae</taxon>
        <taxon>Neonectria</taxon>
    </lineage>
</organism>
<evidence type="ECO:0008006" key="3">
    <source>
        <dbReference type="Google" id="ProtNLM"/>
    </source>
</evidence>
<accession>A0ABR1HJU1</accession>